<keyword evidence="2" id="KW-0446">Lipid-binding</keyword>
<name>A0A834R2C7_SARSC</name>
<reference evidence="4" key="2">
    <citation type="submission" date="2020-01" db="EMBL/GenBank/DDBJ databases">
        <authorList>
            <person name="Korhonen P.K.K."/>
            <person name="Guangxu M.G."/>
            <person name="Wang T.W."/>
            <person name="Stroehlein A.J.S."/>
            <person name="Young N.D."/>
            <person name="Ang C.-S.A."/>
            <person name="Fernando D.W.F."/>
            <person name="Lu H.L."/>
            <person name="Taylor S.T."/>
            <person name="Ehtesham M.E.M."/>
            <person name="Najaraj S.H.N."/>
            <person name="Harsha G.H.G."/>
            <person name="Madugundu A.M."/>
            <person name="Renuse S.R."/>
            <person name="Holt D.H."/>
            <person name="Pandey A.P."/>
            <person name="Papenfuss A.P."/>
            <person name="Gasser R.B.G."/>
            <person name="Fischer K.F."/>
        </authorList>
    </citation>
    <scope>NUCLEOTIDE SEQUENCE</scope>
    <source>
        <strain evidence="4">SSS_KF_BRIS2020</strain>
    </source>
</reference>
<proteinExistence type="inferred from homology"/>
<dbReference type="InterPro" id="IPR014352">
    <property type="entry name" value="FERM/acyl-CoA-bd_prot_sf"/>
</dbReference>
<dbReference type="SUPFAM" id="SSF47027">
    <property type="entry name" value="Acyl-CoA binding protein"/>
    <property type="match status" value="1"/>
</dbReference>
<evidence type="ECO:0000313" key="4">
    <source>
        <dbReference type="EMBL" id="KAF7489594.1"/>
    </source>
</evidence>
<keyword evidence="6" id="KW-1185">Reference proteome</keyword>
<dbReference type="PRINTS" id="PR00689">
    <property type="entry name" value="ACOABINDINGP"/>
</dbReference>
<dbReference type="GO" id="GO:0019915">
    <property type="term" value="P:lipid storage"/>
    <property type="evidence" value="ECO:0007669"/>
    <property type="project" value="UniProtKB-ARBA"/>
</dbReference>
<dbReference type="PANTHER" id="PTHR23310:SF62">
    <property type="entry name" value="ACYL-COA BINDING PROTEIN 1, ISOFORM A"/>
    <property type="match status" value="1"/>
</dbReference>
<organism evidence="4">
    <name type="scientific">Sarcoptes scabiei</name>
    <name type="common">Itch mite</name>
    <name type="synonym">Acarus scabiei</name>
    <dbReference type="NCBI Taxonomy" id="52283"/>
    <lineage>
        <taxon>Eukaryota</taxon>
        <taxon>Metazoa</taxon>
        <taxon>Ecdysozoa</taxon>
        <taxon>Arthropoda</taxon>
        <taxon>Chelicerata</taxon>
        <taxon>Arachnida</taxon>
        <taxon>Acari</taxon>
        <taxon>Acariformes</taxon>
        <taxon>Sarcoptiformes</taxon>
        <taxon>Astigmata</taxon>
        <taxon>Psoroptidia</taxon>
        <taxon>Sarcoptoidea</taxon>
        <taxon>Sarcoptidae</taxon>
        <taxon>Sarcoptinae</taxon>
        <taxon>Sarcoptes</taxon>
    </lineage>
</organism>
<comment type="similarity">
    <text evidence="1">Belongs to the ACBP family.</text>
</comment>
<dbReference type="PROSITE" id="PS51228">
    <property type="entry name" value="ACB_2"/>
    <property type="match status" value="1"/>
</dbReference>
<accession>A0A834R2C7</accession>
<dbReference type="GO" id="GO:0000062">
    <property type="term" value="F:fatty-acyl-CoA binding"/>
    <property type="evidence" value="ECO:0007669"/>
    <property type="project" value="InterPro"/>
</dbReference>
<dbReference type="Proteomes" id="UP000070412">
    <property type="component" value="Unassembled WGS sequence"/>
</dbReference>
<evidence type="ECO:0000313" key="5">
    <source>
        <dbReference type="EnsemblMetazoa" id="KAF7489594.1"/>
    </source>
</evidence>
<dbReference type="Pfam" id="PF00887">
    <property type="entry name" value="ACBP"/>
    <property type="match status" value="1"/>
</dbReference>
<dbReference type="OrthoDB" id="346910at2759"/>
<reference evidence="5" key="3">
    <citation type="submission" date="2022-06" db="UniProtKB">
        <authorList>
            <consortium name="EnsemblMetazoa"/>
        </authorList>
    </citation>
    <scope>IDENTIFICATION</scope>
</reference>
<protein>
    <submittedName>
        <fullName evidence="4">Acyl-CoA-binding protein</fullName>
    </submittedName>
</protein>
<evidence type="ECO:0000256" key="2">
    <source>
        <dbReference type="ARBA" id="ARBA00023121"/>
    </source>
</evidence>
<dbReference type="GO" id="GO:0006631">
    <property type="term" value="P:fatty acid metabolic process"/>
    <property type="evidence" value="ECO:0007669"/>
    <property type="project" value="TreeGrafter"/>
</dbReference>
<feature type="domain" description="ACB" evidence="3">
    <location>
        <begin position="1"/>
        <end position="84"/>
    </location>
</feature>
<evidence type="ECO:0000313" key="6">
    <source>
        <dbReference type="Proteomes" id="UP000070412"/>
    </source>
</evidence>
<gene>
    <name evidence="4" type="ORF">SSS_6754</name>
</gene>
<dbReference type="PANTHER" id="PTHR23310">
    <property type="entry name" value="ACYL-COA-BINDING PROTEIN, ACBP"/>
    <property type="match status" value="1"/>
</dbReference>
<sequence length="86" mass="9866">MNFDEAVKKVRHLNQRPTDGELLQIYGLYKQATIGDCNIERPSVLDPKGRSKWDQWNSLRGFSKEQASNSYVDCVQNLLQKYGSST</sequence>
<evidence type="ECO:0000256" key="1">
    <source>
        <dbReference type="ARBA" id="ARBA00005567"/>
    </source>
</evidence>
<reference evidence="6" key="1">
    <citation type="journal article" date="2020" name="PLoS Negl. Trop. Dis.">
        <title>High-quality nuclear genome for Sarcoptes scabiei-A critical resource for a neglected parasite.</title>
        <authorList>
            <person name="Korhonen P.K."/>
            <person name="Gasser R.B."/>
            <person name="Ma G."/>
            <person name="Wang T."/>
            <person name="Stroehlein A.J."/>
            <person name="Young N.D."/>
            <person name="Ang C.S."/>
            <person name="Fernando D.D."/>
            <person name="Lu H.C."/>
            <person name="Taylor S."/>
            <person name="Reynolds S.L."/>
            <person name="Mofiz E."/>
            <person name="Najaraj S.H."/>
            <person name="Gowda H."/>
            <person name="Madugundu A."/>
            <person name="Renuse S."/>
            <person name="Holt D."/>
            <person name="Pandey A."/>
            <person name="Papenfuss A.T."/>
            <person name="Fischer K."/>
        </authorList>
    </citation>
    <scope>NUCLEOTIDE SEQUENCE [LARGE SCALE GENOMIC DNA]</scope>
</reference>
<dbReference type="EnsemblMetazoa" id="SSS_6754s_mrna">
    <property type="protein sequence ID" value="KAF7489594.1"/>
    <property type="gene ID" value="SSS_6754"/>
</dbReference>
<dbReference type="AlphaFoldDB" id="A0A834R2C7"/>
<dbReference type="EMBL" id="WVUK01000064">
    <property type="protein sequence ID" value="KAF7489594.1"/>
    <property type="molecule type" value="Genomic_DNA"/>
</dbReference>
<dbReference type="InterPro" id="IPR035984">
    <property type="entry name" value="Acyl-CoA-binding_sf"/>
</dbReference>
<dbReference type="Gene3D" id="1.20.80.10">
    <property type="match status" value="1"/>
</dbReference>
<dbReference type="FunFam" id="1.20.80.10:FF:000010">
    <property type="entry name" value="Acyl-CoA-binding domain-containing protein 5"/>
    <property type="match status" value="1"/>
</dbReference>
<evidence type="ECO:0000259" key="3">
    <source>
        <dbReference type="PROSITE" id="PS51228"/>
    </source>
</evidence>
<dbReference type="InterPro" id="IPR000582">
    <property type="entry name" value="Acyl-CoA-binding_protein"/>
</dbReference>